<sequence length="163" mass="18205">MDQQPLLFLDVDGPLIPFGADTPYPTFEPEGDNPFLPRIDPALGAPLRSLPCELVWATAWTSDANDLVAPRLGLPRLPVVHWPKATHQDDLDEQAGLHWKTRHLVNWADGRPFAWVDDELTATDRAWVADHHPSAALLHHVDSTRGLTAQDFAALTTWLRQTT</sequence>
<accession>A0A3M2MD17</accession>
<gene>
    <name evidence="1" type="ORF">EBO15_02740</name>
</gene>
<dbReference type="Proteomes" id="UP000282674">
    <property type="component" value="Unassembled WGS sequence"/>
</dbReference>
<proteinExistence type="predicted"/>
<comment type="caution">
    <text evidence="1">The sequence shown here is derived from an EMBL/GenBank/DDBJ whole genome shotgun (WGS) entry which is preliminary data.</text>
</comment>
<dbReference type="Pfam" id="PF18143">
    <property type="entry name" value="HAD_SAK_2"/>
    <property type="match status" value="1"/>
</dbReference>
<reference evidence="1 2" key="1">
    <citation type="submission" date="2018-10" db="EMBL/GenBank/DDBJ databases">
        <title>Isolation from soil.</title>
        <authorList>
            <person name="Hu J."/>
        </authorList>
    </citation>
    <scope>NUCLEOTIDE SEQUENCE [LARGE SCALE GENOMIC DNA]</scope>
    <source>
        <strain evidence="1 2">NEAU-Ht49</strain>
    </source>
</reference>
<protein>
    <recommendedName>
        <fullName evidence="3">Secreted protein</fullName>
    </recommendedName>
</protein>
<dbReference type="AlphaFoldDB" id="A0A3M2MD17"/>
<dbReference type="OrthoDB" id="5124141at2"/>
<dbReference type="RefSeq" id="WP_122192672.1">
    <property type="nucleotide sequence ID" value="NZ_JBHSKC010000002.1"/>
</dbReference>
<evidence type="ECO:0000313" key="1">
    <source>
        <dbReference type="EMBL" id="RMI47439.1"/>
    </source>
</evidence>
<organism evidence="1 2">
    <name type="scientific">Actinomadura harenae</name>
    <dbReference type="NCBI Taxonomy" id="2483351"/>
    <lineage>
        <taxon>Bacteria</taxon>
        <taxon>Bacillati</taxon>
        <taxon>Actinomycetota</taxon>
        <taxon>Actinomycetes</taxon>
        <taxon>Streptosporangiales</taxon>
        <taxon>Thermomonosporaceae</taxon>
        <taxon>Actinomadura</taxon>
    </lineage>
</organism>
<name>A0A3M2MD17_9ACTN</name>
<dbReference type="EMBL" id="RFFG01000003">
    <property type="protein sequence ID" value="RMI47439.1"/>
    <property type="molecule type" value="Genomic_DNA"/>
</dbReference>
<evidence type="ECO:0008006" key="3">
    <source>
        <dbReference type="Google" id="ProtNLM"/>
    </source>
</evidence>
<evidence type="ECO:0000313" key="2">
    <source>
        <dbReference type="Proteomes" id="UP000282674"/>
    </source>
</evidence>
<keyword evidence="2" id="KW-1185">Reference proteome</keyword>